<proteinExistence type="predicted"/>
<dbReference type="AlphaFoldDB" id="A0A328C685"/>
<name>A0A328C685_9DELT</name>
<dbReference type="EMBL" id="QHKO01000003">
    <property type="protein sequence ID" value="RAL23121.1"/>
    <property type="molecule type" value="Genomic_DNA"/>
</dbReference>
<dbReference type="Proteomes" id="UP000249169">
    <property type="component" value="Unassembled WGS sequence"/>
</dbReference>
<dbReference type="OrthoDB" id="5487582at2"/>
<organism evidence="1 2">
    <name type="scientific">Lujinxingia litoralis</name>
    <dbReference type="NCBI Taxonomy" id="2211119"/>
    <lineage>
        <taxon>Bacteria</taxon>
        <taxon>Deltaproteobacteria</taxon>
        <taxon>Bradymonadales</taxon>
        <taxon>Lujinxingiaceae</taxon>
        <taxon>Lujinxingia</taxon>
    </lineage>
</organism>
<reference evidence="1 2" key="1">
    <citation type="submission" date="2018-05" db="EMBL/GenBank/DDBJ databases">
        <title>Lujinxingia marina gen. nov. sp. nov., a new facultative anaerobic member of the class Deltaproteobacteria, and proposal of Lujinxingaceae fam. nov.</title>
        <authorList>
            <person name="Li C.-M."/>
        </authorList>
    </citation>
    <scope>NUCLEOTIDE SEQUENCE [LARGE SCALE GENOMIC DNA]</scope>
    <source>
        <strain evidence="1 2">B210</strain>
    </source>
</reference>
<evidence type="ECO:0000313" key="1">
    <source>
        <dbReference type="EMBL" id="RAL23121.1"/>
    </source>
</evidence>
<keyword evidence="2" id="KW-1185">Reference proteome</keyword>
<evidence type="ECO:0008006" key="3">
    <source>
        <dbReference type="Google" id="ProtNLM"/>
    </source>
</evidence>
<evidence type="ECO:0000313" key="2">
    <source>
        <dbReference type="Proteomes" id="UP000249169"/>
    </source>
</evidence>
<dbReference type="RefSeq" id="WP_111729649.1">
    <property type="nucleotide sequence ID" value="NZ_QHKO01000003.1"/>
</dbReference>
<comment type="caution">
    <text evidence="1">The sequence shown here is derived from an EMBL/GenBank/DDBJ whole genome shotgun (WGS) entry which is preliminary data.</text>
</comment>
<protein>
    <recommendedName>
        <fullName evidence="3">Lipoprotein</fullName>
    </recommendedName>
</protein>
<sequence length="511" mass="54401">MRQDMKKWLGFTMVASSVMACGHDDGKQVEAEPQPVDHAQVRLAVGESVSGAMDSVAEGLAVLSGSDLFHDYVWSMASGDCGGAAVPPEPVGGDGEIDEPLEPVECDSSDGERFEMDLSEERDEIRRVLEEYVFVEGNIEAESETEVTYLLRGEVVCAEEEDELARAECEADVDALELRLVASSWTAEQVRLEVQVGPERIEPVTLEFSPSSVEASAALGEVRRAALYMGEVRGDDLSVELPQEMSGELLASFSYGEGQAALSVEVLEDVAVAGDGFALQLARTPELFSVEADRAEDVFGVRLGLAASSLLASTGEVEECTEVSAGSLEVSCEVVEEGYSIGAEIAALAGELKLFAAEDRFSIQDLTLGQGPARVSVEGQEVATLNFNAAFADRSLNANVHKDGEDIAISMSPGLDLELMLALYRAQDVLGDVEEWMLDDVLTLVFDNDASPALRIGEAGVKVERGELTLRSEAAELEIGVSAGMCIGEVEPAEESAAHPFSAVGEVACQE</sequence>
<accession>A0A328C685</accession>
<dbReference type="PROSITE" id="PS51257">
    <property type="entry name" value="PROKAR_LIPOPROTEIN"/>
    <property type="match status" value="1"/>
</dbReference>
<gene>
    <name evidence="1" type="ORF">DL240_09570</name>
</gene>